<dbReference type="AlphaFoldDB" id="A0A382HB61"/>
<gene>
    <name evidence="2" type="ORF">METZ01_LOCUS237169</name>
</gene>
<evidence type="ECO:0000259" key="1">
    <source>
        <dbReference type="Pfam" id="PF06439"/>
    </source>
</evidence>
<name>A0A382HB61_9ZZZZ</name>
<dbReference type="GO" id="GO:0016787">
    <property type="term" value="F:hydrolase activity"/>
    <property type="evidence" value="ECO:0007669"/>
    <property type="project" value="InterPro"/>
</dbReference>
<evidence type="ECO:0000313" key="2">
    <source>
        <dbReference type="EMBL" id="SVB84315.1"/>
    </source>
</evidence>
<organism evidence="2">
    <name type="scientific">marine metagenome</name>
    <dbReference type="NCBI Taxonomy" id="408172"/>
    <lineage>
        <taxon>unclassified sequences</taxon>
        <taxon>metagenomes</taxon>
        <taxon>ecological metagenomes</taxon>
    </lineage>
</organism>
<dbReference type="EMBL" id="UINC01060131">
    <property type="protein sequence ID" value="SVB84315.1"/>
    <property type="molecule type" value="Genomic_DNA"/>
</dbReference>
<accession>A0A382HB61</accession>
<feature type="domain" description="3-keto-alpha-glucoside-1,2-lyase/3-keto-2-hydroxy-glucal hydratase" evidence="1">
    <location>
        <begin position="29"/>
        <end position="234"/>
    </location>
</feature>
<proteinExistence type="predicted"/>
<dbReference type="InterPro" id="IPR010496">
    <property type="entry name" value="AL/BT2_dom"/>
</dbReference>
<sequence length="254" mass="28377">MKKNMTILGLVALGFAFAGQALAADVGKGFKSIFDGKTLKGWNGDPKFWSVQDGAITGKTTKENPTKGNTFIIWEGKTGNFDLRLDYKIIGGNSGIQYRSFKADGPDEWRIGGYQADFEAGDTFSGICYGERFRGILSLRGKKTTLTVGDDGKLKKEVEEFAKDADIAKAIKKEDWNSYRIVARNFSLTHYINGVKTTQVIDRDRKTRRAEGLLALQLHAGPPMNVQFKNIRIKELQKRNRNEANTKKGENKNK</sequence>
<dbReference type="Gene3D" id="2.60.120.560">
    <property type="entry name" value="Exo-inulinase, domain 1"/>
    <property type="match status" value="1"/>
</dbReference>
<protein>
    <recommendedName>
        <fullName evidence="1">3-keto-alpha-glucoside-1,2-lyase/3-keto-2-hydroxy-glucal hydratase domain-containing protein</fullName>
    </recommendedName>
</protein>
<dbReference type="Pfam" id="PF06439">
    <property type="entry name" value="3keto-disac_hyd"/>
    <property type="match status" value="1"/>
</dbReference>
<reference evidence="2" key="1">
    <citation type="submission" date="2018-05" db="EMBL/GenBank/DDBJ databases">
        <authorList>
            <person name="Lanie J.A."/>
            <person name="Ng W.-L."/>
            <person name="Kazmierczak K.M."/>
            <person name="Andrzejewski T.M."/>
            <person name="Davidsen T.M."/>
            <person name="Wayne K.J."/>
            <person name="Tettelin H."/>
            <person name="Glass J.I."/>
            <person name="Rusch D."/>
            <person name="Podicherti R."/>
            <person name="Tsui H.-C.T."/>
            <person name="Winkler M.E."/>
        </authorList>
    </citation>
    <scope>NUCLEOTIDE SEQUENCE</scope>
</reference>